<dbReference type="EMBL" id="AECZ01000027">
    <property type="protein sequence ID" value="EFL50018.1"/>
    <property type="molecule type" value="Genomic_DNA"/>
</dbReference>
<keyword evidence="3" id="KW-1185">Reference proteome</keyword>
<dbReference type="PROSITE" id="PS00195">
    <property type="entry name" value="GLUTAREDOXIN_1"/>
    <property type="match status" value="1"/>
</dbReference>
<name>E1K012_SOLFR</name>
<gene>
    <name evidence="2" type="ORF">DesfrDRAFT_3212</name>
</gene>
<dbReference type="InterPro" id="IPR002109">
    <property type="entry name" value="Glutaredoxin"/>
</dbReference>
<dbReference type="PANTHER" id="PTHR34386">
    <property type="entry name" value="GLUTAREDOXIN"/>
    <property type="match status" value="1"/>
</dbReference>
<dbReference type="PROSITE" id="PS51354">
    <property type="entry name" value="GLUTAREDOXIN_2"/>
    <property type="match status" value="1"/>
</dbReference>
<dbReference type="SUPFAM" id="SSF52833">
    <property type="entry name" value="Thioredoxin-like"/>
    <property type="match status" value="1"/>
</dbReference>
<dbReference type="OrthoDB" id="9795531at2"/>
<protein>
    <submittedName>
        <fullName evidence="2">Glutaredoxin</fullName>
    </submittedName>
</protein>
<dbReference type="STRING" id="596151.DesfrDRAFT_3212"/>
<dbReference type="PANTHER" id="PTHR34386:SF1">
    <property type="entry name" value="GLUTAREDOXIN-LIKE PROTEIN NRDH"/>
    <property type="match status" value="1"/>
</dbReference>
<dbReference type="Proteomes" id="UP000006250">
    <property type="component" value="Unassembled WGS sequence"/>
</dbReference>
<dbReference type="InterPro" id="IPR011767">
    <property type="entry name" value="GLR_AS"/>
</dbReference>
<feature type="domain" description="Glutaredoxin" evidence="1">
    <location>
        <begin position="5"/>
        <end position="69"/>
    </location>
</feature>
<dbReference type="InterPro" id="IPR036249">
    <property type="entry name" value="Thioredoxin-like_sf"/>
</dbReference>
<dbReference type="eggNOG" id="COG0695">
    <property type="taxonomic scope" value="Bacteria"/>
</dbReference>
<proteinExistence type="predicted"/>
<dbReference type="InterPro" id="IPR051548">
    <property type="entry name" value="Grx-like_ET"/>
</dbReference>
<dbReference type="RefSeq" id="WP_005995590.1">
    <property type="nucleotide sequence ID" value="NZ_AECZ01000027.1"/>
</dbReference>
<dbReference type="CDD" id="cd02976">
    <property type="entry name" value="NrdH"/>
    <property type="match status" value="1"/>
</dbReference>
<dbReference type="Pfam" id="PF00462">
    <property type="entry name" value="Glutaredoxin"/>
    <property type="match status" value="1"/>
</dbReference>
<dbReference type="GO" id="GO:0009055">
    <property type="term" value="F:electron transfer activity"/>
    <property type="evidence" value="ECO:0007669"/>
    <property type="project" value="TreeGrafter"/>
</dbReference>
<evidence type="ECO:0000259" key="1">
    <source>
        <dbReference type="Pfam" id="PF00462"/>
    </source>
</evidence>
<comment type="caution">
    <text evidence="2">The sequence shown here is derived from an EMBL/GenBank/DDBJ whole genome shotgun (WGS) entry which is preliminary data.</text>
</comment>
<dbReference type="AlphaFoldDB" id="E1K012"/>
<sequence>MSADIKVYALSTCVHCKHAKEYLEEHKIPFDCVHVDFLSGEERAKIMDIVRKLNPALSFPTIVIGDKVIVGFRRDELEQAVSECEKR</sequence>
<reference evidence="2 3" key="1">
    <citation type="submission" date="2010-08" db="EMBL/GenBank/DDBJ databases">
        <title>The draft genome of Desulfovibrio fructosovorans JJ.</title>
        <authorList>
            <consortium name="US DOE Joint Genome Institute (JGI-PGF)"/>
            <person name="Lucas S."/>
            <person name="Copeland A."/>
            <person name="Lapidus A."/>
            <person name="Cheng J.-F."/>
            <person name="Bruce D."/>
            <person name="Goodwin L."/>
            <person name="Pitluck S."/>
            <person name="Land M.L."/>
            <person name="Hauser L."/>
            <person name="Chang Y.-J."/>
            <person name="Jeffries C."/>
            <person name="Wall J.D."/>
            <person name="Stahl D.A."/>
            <person name="Arkin A.P."/>
            <person name="Dehal P."/>
            <person name="Stolyar S.M."/>
            <person name="Hazen T.C."/>
            <person name="Woyke T.J."/>
        </authorList>
    </citation>
    <scope>NUCLEOTIDE SEQUENCE [LARGE SCALE GENOMIC DNA]</scope>
    <source>
        <strain evidence="2 3">JJ</strain>
    </source>
</reference>
<organism evidence="2 3">
    <name type="scientific">Solidesulfovibrio fructosivorans JJ]</name>
    <dbReference type="NCBI Taxonomy" id="596151"/>
    <lineage>
        <taxon>Bacteria</taxon>
        <taxon>Pseudomonadati</taxon>
        <taxon>Thermodesulfobacteriota</taxon>
        <taxon>Desulfovibrionia</taxon>
        <taxon>Desulfovibrionales</taxon>
        <taxon>Desulfovibrionaceae</taxon>
        <taxon>Solidesulfovibrio</taxon>
    </lineage>
</organism>
<evidence type="ECO:0000313" key="3">
    <source>
        <dbReference type="Proteomes" id="UP000006250"/>
    </source>
</evidence>
<evidence type="ECO:0000313" key="2">
    <source>
        <dbReference type="EMBL" id="EFL50018.1"/>
    </source>
</evidence>
<accession>E1K012</accession>
<dbReference type="GO" id="GO:0045454">
    <property type="term" value="P:cell redox homeostasis"/>
    <property type="evidence" value="ECO:0007669"/>
    <property type="project" value="TreeGrafter"/>
</dbReference>
<dbReference type="Gene3D" id="3.40.30.10">
    <property type="entry name" value="Glutaredoxin"/>
    <property type="match status" value="1"/>
</dbReference>